<reference evidence="4" key="1">
    <citation type="submission" date="2020-03" db="EMBL/GenBank/DDBJ databases">
        <title>Studies in the Genomics of Life Span.</title>
        <authorList>
            <person name="Glass D."/>
        </authorList>
    </citation>
    <scope>NUCLEOTIDE SEQUENCE</scope>
    <source>
        <strain evidence="4">LTLLF</strain>
        <tissue evidence="4">Muscle</tissue>
    </source>
</reference>
<dbReference type="GO" id="GO:0005737">
    <property type="term" value="C:cytoplasm"/>
    <property type="evidence" value="ECO:0007669"/>
    <property type="project" value="TreeGrafter"/>
</dbReference>
<dbReference type="AlphaFoldDB" id="A0A8J6KMV2"/>
<name>A0A8J6KMV2_MICOH</name>
<dbReference type="Pfam" id="PF00648">
    <property type="entry name" value="Peptidase_C2"/>
    <property type="match status" value="1"/>
</dbReference>
<sequence>MEGRSETAQNRNLSFCLRIYNVREEVILNQTKSAAVVVCAGKGTQKCNLWQFMQWMNVVVDDRLPSKNNKLLFVHGAQRQEFWRALLEKAYAELNGSYEALHTELWPGIPD</sequence>
<dbReference type="PROSITE" id="PS50203">
    <property type="entry name" value="CALPAIN_CAT"/>
    <property type="match status" value="1"/>
</dbReference>
<dbReference type="InterPro" id="IPR038765">
    <property type="entry name" value="Papain-like_cys_pep_sf"/>
</dbReference>
<organism evidence="4 5">
    <name type="scientific">Microtus ochrogaster</name>
    <name type="common">Prairie vole</name>
    <dbReference type="NCBI Taxonomy" id="79684"/>
    <lineage>
        <taxon>Eukaryota</taxon>
        <taxon>Metazoa</taxon>
        <taxon>Chordata</taxon>
        <taxon>Craniata</taxon>
        <taxon>Vertebrata</taxon>
        <taxon>Euteleostomi</taxon>
        <taxon>Mammalia</taxon>
        <taxon>Eutheria</taxon>
        <taxon>Euarchontoglires</taxon>
        <taxon>Glires</taxon>
        <taxon>Rodentia</taxon>
        <taxon>Myomorpha</taxon>
        <taxon>Muroidea</taxon>
        <taxon>Cricetidae</taxon>
        <taxon>Arvicolinae</taxon>
        <taxon>Microtus</taxon>
    </lineage>
</organism>
<accession>A0A8J6KMV2</accession>
<dbReference type="GO" id="GO:0004198">
    <property type="term" value="F:calcium-dependent cysteine-type endopeptidase activity"/>
    <property type="evidence" value="ECO:0007669"/>
    <property type="project" value="InterPro"/>
</dbReference>
<protein>
    <submittedName>
        <fullName evidence="4">Calpain 11</fullName>
    </submittedName>
</protein>
<dbReference type="PRINTS" id="PR00704">
    <property type="entry name" value="CALPAIN"/>
</dbReference>
<evidence type="ECO:0000313" key="5">
    <source>
        <dbReference type="Proteomes" id="UP000710432"/>
    </source>
</evidence>
<dbReference type="PANTHER" id="PTHR10183:SF322">
    <property type="entry name" value="CALPAIN-11"/>
    <property type="match status" value="1"/>
</dbReference>
<dbReference type="InterPro" id="IPR001300">
    <property type="entry name" value="Peptidase_C2_calpain_cat"/>
</dbReference>
<dbReference type="GO" id="GO:0006508">
    <property type="term" value="P:proteolysis"/>
    <property type="evidence" value="ECO:0007669"/>
    <property type="project" value="InterPro"/>
</dbReference>
<evidence type="ECO:0000256" key="2">
    <source>
        <dbReference type="PROSITE-ProRule" id="PRU00239"/>
    </source>
</evidence>
<feature type="domain" description="Calpain catalytic" evidence="3">
    <location>
        <begin position="43"/>
        <end position="108"/>
    </location>
</feature>
<dbReference type="EMBL" id="JAATJU010024400">
    <property type="protein sequence ID" value="KAH0505671.1"/>
    <property type="molecule type" value="Genomic_DNA"/>
</dbReference>
<proteinExistence type="inferred from homology"/>
<gene>
    <name evidence="4" type="ORF">LTLLF_176460</name>
</gene>
<evidence type="ECO:0000313" key="4">
    <source>
        <dbReference type="EMBL" id="KAH0505671.1"/>
    </source>
</evidence>
<evidence type="ECO:0000259" key="3">
    <source>
        <dbReference type="PROSITE" id="PS50203"/>
    </source>
</evidence>
<evidence type="ECO:0000256" key="1">
    <source>
        <dbReference type="ARBA" id="ARBA00007623"/>
    </source>
</evidence>
<dbReference type="InterPro" id="IPR022684">
    <property type="entry name" value="Calpain_cysteine_protease"/>
</dbReference>
<comment type="similarity">
    <text evidence="1">Belongs to the peptidase C2 family.</text>
</comment>
<dbReference type="SUPFAM" id="SSF54001">
    <property type="entry name" value="Cysteine proteinases"/>
    <property type="match status" value="1"/>
</dbReference>
<comment type="caution">
    <text evidence="2">Lacks conserved residue(s) required for the propagation of feature annotation.</text>
</comment>
<dbReference type="PANTHER" id="PTHR10183">
    <property type="entry name" value="CALPAIN"/>
    <property type="match status" value="1"/>
</dbReference>
<comment type="caution">
    <text evidence="4">The sequence shown here is derived from an EMBL/GenBank/DDBJ whole genome shotgun (WGS) entry which is preliminary data.</text>
</comment>
<dbReference type="Proteomes" id="UP000710432">
    <property type="component" value="Unassembled WGS sequence"/>
</dbReference>